<dbReference type="AlphaFoldDB" id="A0A7M2X0T3"/>
<dbReference type="Proteomes" id="UP000593765">
    <property type="component" value="Chromosome"/>
</dbReference>
<keyword evidence="2" id="KW-1185">Reference proteome</keyword>
<protein>
    <submittedName>
        <fullName evidence="1">PIG-L family deacetylase</fullName>
    </submittedName>
</protein>
<dbReference type="InterPro" id="IPR003737">
    <property type="entry name" value="GlcNAc_PI_deacetylase-related"/>
</dbReference>
<evidence type="ECO:0000313" key="2">
    <source>
        <dbReference type="Proteomes" id="UP000593765"/>
    </source>
</evidence>
<dbReference type="KEGG" id="hbs:IPV69_07960"/>
<dbReference type="PANTHER" id="PTHR12993:SF30">
    <property type="entry name" value="N-ACETYL-ALPHA-D-GLUCOSAMINYL L-MALATE DEACETYLASE 1"/>
    <property type="match status" value="1"/>
</dbReference>
<gene>
    <name evidence="1" type="ORF">IPV69_07960</name>
</gene>
<proteinExistence type="predicted"/>
<evidence type="ECO:0000313" key="1">
    <source>
        <dbReference type="EMBL" id="QOV91279.1"/>
    </source>
</evidence>
<reference evidence="1 2" key="1">
    <citation type="submission" date="2020-10" db="EMBL/GenBank/DDBJ databases">
        <title>Wide distribution of Phycisphaera-like planctomycetes from WD2101 soil group in peatlands and genome analysis of the first cultivated representative.</title>
        <authorList>
            <person name="Dedysh S.N."/>
            <person name="Beletsky A.V."/>
            <person name="Ivanova A."/>
            <person name="Kulichevskaya I.S."/>
            <person name="Suzina N.E."/>
            <person name="Philippov D.A."/>
            <person name="Rakitin A.L."/>
            <person name="Mardanov A.V."/>
            <person name="Ravin N.V."/>
        </authorList>
    </citation>
    <scope>NUCLEOTIDE SEQUENCE [LARGE SCALE GENOMIC DNA]</scope>
    <source>
        <strain evidence="1 2">M1803</strain>
    </source>
</reference>
<dbReference type="SUPFAM" id="SSF102588">
    <property type="entry name" value="LmbE-like"/>
    <property type="match status" value="1"/>
</dbReference>
<sequence>MLSLFDASRIKRLLCLGAHSDDIEIGAGGTLLRLLTENPAIEVRWVVFCGASDARRAEAAASADQFLAGCRTKTVEIHSFRDGYLPSQWDQVKDQFELIKKSFQPDLIFTQFRDDRHQDHRTISDLAYNTWRDHTVLEYEILKYDGDLGRPNVYSPISAEHCDRKVQLLMDCFGTQRSRQWFTEDTFRAMLRVRGVECNSPSKFAEAFHVRKLVI</sequence>
<dbReference type="EMBL" id="CP063458">
    <property type="protein sequence ID" value="QOV91279.1"/>
    <property type="molecule type" value="Genomic_DNA"/>
</dbReference>
<organism evidence="1 2">
    <name type="scientific">Humisphaera borealis</name>
    <dbReference type="NCBI Taxonomy" id="2807512"/>
    <lineage>
        <taxon>Bacteria</taxon>
        <taxon>Pseudomonadati</taxon>
        <taxon>Planctomycetota</taxon>
        <taxon>Phycisphaerae</taxon>
        <taxon>Tepidisphaerales</taxon>
        <taxon>Tepidisphaeraceae</taxon>
        <taxon>Humisphaera</taxon>
    </lineage>
</organism>
<accession>A0A7M2X0T3</accession>
<dbReference type="Pfam" id="PF02585">
    <property type="entry name" value="PIG-L"/>
    <property type="match status" value="1"/>
</dbReference>
<dbReference type="GO" id="GO:0016811">
    <property type="term" value="F:hydrolase activity, acting on carbon-nitrogen (but not peptide) bonds, in linear amides"/>
    <property type="evidence" value="ECO:0007669"/>
    <property type="project" value="TreeGrafter"/>
</dbReference>
<dbReference type="PANTHER" id="PTHR12993">
    <property type="entry name" value="N-ACETYLGLUCOSAMINYL-PHOSPHATIDYLINOSITOL DE-N-ACETYLASE-RELATED"/>
    <property type="match status" value="1"/>
</dbReference>
<dbReference type="InterPro" id="IPR024078">
    <property type="entry name" value="LmbE-like_dom_sf"/>
</dbReference>
<dbReference type="Gene3D" id="3.40.50.10320">
    <property type="entry name" value="LmbE-like"/>
    <property type="match status" value="1"/>
</dbReference>
<name>A0A7M2X0T3_9BACT</name>
<dbReference type="RefSeq" id="WP_206294487.1">
    <property type="nucleotide sequence ID" value="NZ_CP063458.1"/>
</dbReference>